<comment type="caution">
    <text evidence="2">The sequence shown here is derived from an EMBL/GenBank/DDBJ whole genome shotgun (WGS) entry which is preliminary data.</text>
</comment>
<evidence type="ECO:0000256" key="1">
    <source>
        <dbReference type="SAM" id="MobiDB-lite"/>
    </source>
</evidence>
<accession>A0ABQ6XT32</accession>
<feature type="compositionally biased region" description="Low complexity" evidence="1">
    <location>
        <begin position="35"/>
        <end position="57"/>
    </location>
</feature>
<evidence type="ECO:0000313" key="2">
    <source>
        <dbReference type="EMBL" id="KAF0648913.1"/>
    </source>
</evidence>
<feature type="compositionally biased region" description="Low complexity" evidence="1">
    <location>
        <begin position="1"/>
        <end position="16"/>
    </location>
</feature>
<dbReference type="EMBL" id="ASYR01000019">
    <property type="protein sequence ID" value="KAF0648913.1"/>
    <property type="molecule type" value="Genomic_DNA"/>
</dbReference>
<protein>
    <submittedName>
        <fullName evidence="2">Uncharacterized protein</fullName>
    </submittedName>
</protein>
<reference evidence="2 3" key="1">
    <citation type="submission" date="2013-05" db="EMBL/GenBank/DDBJ databases">
        <title>Genome Sequence of Streptomyces fradiae.</title>
        <authorList>
            <person name="Kirby R."/>
        </authorList>
    </citation>
    <scope>NUCLEOTIDE SEQUENCE [LARGE SCALE GENOMIC DNA]</scope>
    <source>
        <strain evidence="2 3">ATCC 10745</strain>
    </source>
</reference>
<proteinExistence type="predicted"/>
<keyword evidence="3" id="KW-1185">Reference proteome</keyword>
<organism evidence="2 3">
    <name type="scientific">Streptomyces fradiae ATCC 10745 = DSM 40063</name>
    <dbReference type="NCBI Taxonomy" id="1319510"/>
    <lineage>
        <taxon>Bacteria</taxon>
        <taxon>Bacillati</taxon>
        <taxon>Actinomycetota</taxon>
        <taxon>Actinomycetes</taxon>
        <taxon>Kitasatosporales</taxon>
        <taxon>Streptomycetaceae</taxon>
        <taxon>Streptomyces</taxon>
    </lineage>
</organism>
<evidence type="ECO:0000313" key="3">
    <source>
        <dbReference type="Proteomes" id="UP000731519"/>
    </source>
</evidence>
<gene>
    <name evidence="2" type="ORF">K701_16300</name>
</gene>
<feature type="region of interest" description="Disordered" evidence="1">
    <location>
        <begin position="1"/>
        <end position="68"/>
    </location>
</feature>
<sequence>MQATAVDAAARAVSRTGPSPRAQRPGRGRVAGSVRATATARCAQAASGGAHQASRSAEAYGRSGWATA</sequence>
<dbReference type="Proteomes" id="UP000731519">
    <property type="component" value="Unassembled WGS sequence"/>
</dbReference>
<name>A0ABQ6XT32_STRFR</name>